<dbReference type="AlphaFoldDB" id="A0AA88KD74"/>
<evidence type="ECO:0000313" key="2">
    <source>
        <dbReference type="EMBL" id="KAG2374480.1"/>
    </source>
</evidence>
<dbReference type="GeneID" id="68103218"/>
<dbReference type="InterPro" id="IPR001810">
    <property type="entry name" value="F-box_dom"/>
</dbReference>
<accession>A0AA88KD74</accession>
<feature type="domain" description="F-box" evidence="1">
    <location>
        <begin position="9"/>
        <end position="35"/>
    </location>
</feature>
<evidence type="ECO:0000259" key="1">
    <source>
        <dbReference type="PROSITE" id="PS50181"/>
    </source>
</evidence>
<dbReference type="EMBL" id="PYSW02000045">
    <property type="protein sequence ID" value="KAG2374480.1"/>
    <property type="molecule type" value="Genomic_DNA"/>
</dbReference>
<dbReference type="RefSeq" id="XP_044543654.1">
    <property type="nucleotide sequence ID" value="XM_044686344.1"/>
</dbReference>
<organism evidence="2 3">
    <name type="scientific">Naegleria lovaniensis</name>
    <name type="common">Amoeba</name>
    <dbReference type="NCBI Taxonomy" id="51637"/>
    <lineage>
        <taxon>Eukaryota</taxon>
        <taxon>Discoba</taxon>
        <taxon>Heterolobosea</taxon>
        <taxon>Tetramitia</taxon>
        <taxon>Eutetramitia</taxon>
        <taxon>Vahlkampfiidae</taxon>
        <taxon>Naegleria</taxon>
    </lineage>
</organism>
<reference evidence="2 3" key="1">
    <citation type="journal article" date="2018" name="BMC Genomics">
        <title>The genome of Naegleria lovaniensis, the basis for a comparative approach to unravel pathogenicity factors of the human pathogenic amoeba N. fowleri.</title>
        <authorList>
            <person name="Liechti N."/>
            <person name="Schurch N."/>
            <person name="Bruggmann R."/>
            <person name="Wittwer M."/>
        </authorList>
    </citation>
    <scope>NUCLEOTIDE SEQUENCE [LARGE SCALE GENOMIC DNA]</scope>
    <source>
        <strain evidence="2 3">ATCC 30569</strain>
    </source>
</reference>
<keyword evidence="3" id="KW-1185">Reference proteome</keyword>
<name>A0AA88KD74_NAELO</name>
<proteinExistence type="predicted"/>
<gene>
    <name evidence="2" type="ORF">C9374_010764</name>
</gene>
<evidence type="ECO:0000313" key="3">
    <source>
        <dbReference type="Proteomes" id="UP000816034"/>
    </source>
</evidence>
<dbReference type="PROSITE" id="PS50181">
    <property type="entry name" value="FBOX"/>
    <property type="match status" value="1"/>
</dbReference>
<comment type="caution">
    <text evidence="2">The sequence shown here is derived from an EMBL/GenBank/DDBJ whole genome shotgun (WGS) entry which is preliminary data.</text>
</comment>
<dbReference type="Proteomes" id="UP000816034">
    <property type="component" value="Unassembled WGS sequence"/>
</dbReference>
<sequence length="425" mass="51378">MKNSTTFRSLSLSHLPSEINFEIFLYLNFEEIYNIIFGTNSQSSNLECAKLFPNLNDFLIWKFIEKVELMIVHLKPLRHLQHAQRKRPVRLLLDLKPYFFERMTQVPQIEGDEIFHNQQVSKFHSNRLNFTVNFQYYYMRFGIKQLHQGLSKSDKYFFDMDQYFKTIQLIEKYYLPTPNPYFYKDLTYYFIRCMDAALKHCCRKWHHFTSTVWPDNILERKTESKLKLLQKLNERMEWVVCIVKQQDCYLKQKTVQWFIEVASQLDKTIATHDLILTFWKITPNIESFEPLIEVLHWINGKSSYHMVVDIFTALRMRLQRELKISHMQDFERFCNLLKFLRSSFLDMDSNGYLFNEKSRKFVTLAIELMEAIMNAQHLLAPEVHYEFSQFLEKYRLEKNLFPSSSQSYQLYSRVFEQNSRSNNGY</sequence>
<protein>
    <recommendedName>
        <fullName evidence="1">F-box domain-containing protein</fullName>
    </recommendedName>
</protein>